<dbReference type="Pfam" id="PF00092">
    <property type="entry name" value="VWA"/>
    <property type="match status" value="2"/>
</dbReference>
<dbReference type="PANTHER" id="PTHR24020:SF84">
    <property type="entry name" value="VWFA DOMAIN-CONTAINING PROTEIN"/>
    <property type="match status" value="1"/>
</dbReference>
<evidence type="ECO:0000259" key="1">
    <source>
        <dbReference type="PROSITE" id="PS50234"/>
    </source>
</evidence>
<dbReference type="PROSITE" id="PS50234">
    <property type="entry name" value="VWFA"/>
    <property type="match status" value="2"/>
</dbReference>
<dbReference type="OrthoDB" id="6132182at2759"/>
<keyword evidence="3" id="KW-1185">Reference proteome</keyword>
<dbReference type="Proteomes" id="UP000078046">
    <property type="component" value="Unassembled WGS sequence"/>
</dbReference>
<dbReference type="Gene3D" id="3.40.50.410">
    <property type="entry name" value="von Willebrand factor, type A domain"/>
    <property type="match status" value="2"/>
</dbReference>
<dbReference type="AlphaFoldDB" id="A0A177ARW8"/>
<gene>
    <name evidence="2" type="ORF">A3Q56_07517</name>
</gene>
<organism evidence="2 3">
    <name type="scientific">Intoshia linei</name>
    <dbReference type="NCBI Taxonomy" id="1819745"/>
    <lineage>
        <taxon>Eukaryota</taxon>
        <taxon>Metazoa</taxon>
        <taxon>Spiralia</taxon>
        <taxon>Lophotrochozoa</taxon>
        <taxon>Mesozoa</taxon>
        <taxon>Orthonectida</taxon>
        <taxon>Rhopaluridae</taxon>
        <taxon>Intoshia</taxon>
    </lineage>
</organism>
<accession>A0A177ARW8</accession>
<name>A0A177ARW8_9BILA</name>
<proteinExistence type="predicted"/>
<dbReference type="EMBL" id="LWCA01001628">
    <property type="protein sequence ID" value="OAF64767.1"/>
    <property type="molecule type" value="Genomic_DNA"/>
</dbReference>
<feature type="domain" description="VWFA" evidence="1">
    <location>
        <begin position="216"/>
        <end position="403"/>
    </location>
</feature>
<sequence>MSLIGQKSCVGEIPVCSEYFDLTFILCARNSDEWDRVKQIAVGVVKNSDIGFRKTRVSVITYFDGPKLVLRFSENPSVIVSTINDISHDYFVYKRDIISGLKEMTTMYDTDQGQNPNIVIIFADEISDDDKGDITETIKLAYIDNIMIIPISFDAEDELFISEISSPPKRLAELDRFKDRNYFILNTSEHSSVYITQISQSLCNIKYHDCLSTPFNFAILVDISYSLCENSNIQNQITNFLTKLIHEVDSHAIVKKYFSIAAFAETTEILINFTTDIKNVIKTIDNLPCSKNETLIYQSINTLKDDIYSDKHEYHKKGRNYAILITDAIQDSLHREEMYIREAKEDKDITVIPIGITNSDESSKMIIQLKRISLSPHRENENYFIVDNINQLNGKIKSILDAMECYKLIPPETTTPTPVT</sequence>
<dbReference type="CDD" id="cd00198">
    <property type="entry name" value="vWFA"/>
    <property type="match status" value="1"/>
</dbReference>
<comment type="caution">
    <text evidence="2">The sequence shown here is derived from an EMBL/GenBank/DDBJ whole genome shotgun (WGS) entry which is preliminary data.</text>
</comment>
<dbReference type="InterPro" id="IPR050525">
    <property type="entry name" value="ECM_Assembly_Org"/>
</dbReference>
<protein>
    <recommendedName>
        <fullName evidence="1">VWFA domain-containing protein</fullName>
    </recommendedName>
</protein>
<dbReference type="SMART" id="SM00327">
    <property type="entry name" value="VWA"/>
    <property type="match status" value="2"/>
</dbReference>
<dbReference type="PANTHER" id="PTHR24020">
    <property type="entry name" value="COLLAGEN ALPHA"/>
    <property type="match status" value="1"/>
</dbReference>
<reference evidence="2 3" key="1">
    <citation type="submission" date="2016-04" db="EMBL/GenBank/DDBJ databases">
        <title>The genome of Intoshia linei affirms orthonectids as highly simplified spiralians.</title>
        <authorList>
            <person name="Mikhailov K.V."/>
            <person name="Slusarev G.S."/>
            <person name="Nikitin M.A."/>
            <person name="Logacheva M.D."/>
            <person name="Penin A."/>
            <person name="Aleoshin V."/>
            <person name="Panchin Y.V."/>
        </authorList>
    </citation>
    <scope>NUCLEOTIDE SEQUENCE [LARGE SCALE GENOMIC DNA]</scope>
    <source>
        <strain evidence="2">Intl2013</strain>
        <tissue evidence="2">Whole animal</tissue>
    </source>
</reference>
<dbReference type="InterPro" id="IPR002035">
    <property type="entry name" value="VWF_A"/>
</dbReference>
<feature type="non-terminal residue" evidence="2">
    <location>
        <position position="420"/>
    </location>
</feature>
<evidence type="ECO:0000313" key="2">
    <source>
        <dbReference type="EMBL" id="OAF64767.1"/>
    </source>
</evidence>
<evidence type="ECO:0000313" key="3">
    <source>
        <dbReference type="Proteomes" id="UP000078046"/>
    </source>
</evidence>
<feature type="domain" description="VWFA" evidence="1">
    <location>
        <begin position="21"/>
        <end position="202"/>
    </location>
</feature>
<dbReference type="InterPro" id="IPR036465">
    <property type="entry name" value="vWFA_dom_sf"/>
</dbReference>
<dbReference type="SUPFAM" id="SSF53300">
    <property type="entry name" value="vWA-like"/>
    <property type="match status" value="2"/>
</dbReference>